<accession>A0ABW4A0C1</accession>
<name>A0ABW4A0C1_9ACTN</name>
<dbReference type="RefSeq" id="WP_317793936.1">
    <property type="nucleotide sequence ID" value="NZ_AP028461.1"/>
</dbReference>
<keyword evidence="7" id="KW-1185">Reference proteome</keyword>
<dbReference type="PANTHER" id="PTHR10584:SF166">
    <property type="entry name" value="RIBOKINASE"/>
    <property type="match status" value="1"/>
</dbReference>
<protein>
    <submittedName>
        <fullName evidence="6">Carbohydrate kinase family protein</fullName>
    </submittedName>
</protein>
<reference evidence="7" key="1">
    <citation type="journal article" date="2019" name="Int. J. Syst. Evol. Microbiol.">
        <title>The Global Catalogue of Microorganisms (GCM) 10K type strain sequencing project: providing services to taxonomists for standard genome sequencing and annotation.</title>
        <authorList>
            <consortium name="The Broad Institute Genomics Platform"/>
            <consortium name="The Broad Institute Genome Sequencing Center for Infectious Disease"/>
            <person name="Wu L."/>
            <person name="Ma J."/>
        </authorList>
    </citation>
    <scope>NUCLEOTIDE SEQUENCE [LARGE SCALE GENOMIC DNA]</scope>
    <source>
        <strain evidence="7">CCM 7526</strain>
    </source>
</reference>
<proteinExistence type="inferred from homology"/>
<evidence type="ECO:0000256" key="3">
    <source>
        <dbReference type="ARBA" id="ARBA00022777"/>
    </source>
</evidence>
<dbReference type="PRINTS" id="PR00990">
    <property type="entry name" value="RIBOKINASE"/>
</dbReference>
<keyword evidence="2 4" id="KW-0808">Transferase</keyword>
<evidence type="ECO:0000256" key="4">
    <source>
        <dbReference type="RuleBase" id="RU003704"/>
    </source>
</evidence>
<comment type="similarity">
    <text evidence="1 4">Belongs to the carbohydrate kinase PfkB family.</text>
</comment>
<dbReference type="InterPro" id="IPR011611">
    <property type="entry name" value="PfkB_dom"/>
</dbReference>
<evidence type="ECO:0000259" key="5">
    <source>
        <dbReference type="Pfam" id="PF00294"/>
    </source>
</evidence>
<evidence type="ECO:0000256" key="2">
    <source>
        <dbReference type="ARBA" id="ARBA00022679"/>
    </source>
</evidence>
<dbReference type="Proteomes" id="UP001597183">
    <property type="component" value="Unassembled WGS sequence"/>
</dbReference>
<dbReference type="EMBL" id="JBHTMK010000004">
    <property type="protein sequence ID" value="MFD1364147.1"/>
    <property type="molecule type" value="Genomic_DNA"/>
</dbReference>
<evidence type="ECO:0000313" key="6">
    <source>
        <dbReference type="EMBL" id="MFD1364147.1"/>
    </source>
</evidence>
<dbReference type="PANTHER" id="PTHR10584">
    <property type="entry name" value="SUGAR KINASE"/>
    <property type="match status" value="1"/>
</dbReference>
<organism evidence="6 7">
    <name type="scientific">Actinoplanes sichuanensis</name>
    <dbReference type="NCBI Taxonomy" id="512349"/>
    <lineage>
        <taxon>Bacteria</taxon>
        <taxon>Bacillati</taxon>
        <taxon>Actinomycetota</taxon>
        <taxon>Actinomycetes</taxon>
        <taxon>Micromonosporales</taxon>
        <taxon>Micromonosporaceae</taxon>
        <taxon>Actinoplanes</taxon>
    </lineage>
</organism>
<dbReference type="Pfam" id="PF00294">
    <property type="entry name" value="PfkB"/>
    <property type="match status" value="1"/>
</dbReference>
<sequence length="323" mass="34036">MEASGPASTPVTDVFLSGLLFVDVVFSGLPKAPASGTETWATGFDTGPGGIANLAVAVRRLGLHTTLAAAFGDDFYGDYCWETLSTGEDIDLSRSRRFPGWPMPVTAALAYDGDRALVTHEQPAPITLNEMIGDPPACRAAMVHLGQDPPQWPAPVAAAGGLVFADVGWDPAGRWPEELLDLLHHCHAFMPNEHEAMAYTRTSTPQAALARIAELVPLAVVTRGSRGALAIDATTGEVAEVPGLPVDAVDTTGAGDVFGAAMIAATLAGRPLADRLRFANLCAALSVQGPGGANSAPDRPRLRHWWQTAPLDLRHEYSFLESL</sequence>
<gene>
    <name evidence="6" type="ORF">ACFQ5G_02195</name>
</gene>
<keyword evidence="3 4" id="KW-0418">Kinase</keyword>
<dbReference type="InterPro" id="IPR029056">
    <property type="entry name" value="Ribokinase-like"/>
</dbReference>
<feature type="domain" description="Carbohydrate kinase PfkB" evidence="5">
    <location>
        <begin position="164"/>
        <end position="298"/>
    </location>
</feature>
<dbReference type="CDD" id="cd01942">
    <property type="entry name" value="ribokinase_group_A"/>
    <property type="match status" value="1"/>
</dbReference>
<dbReference type="SUPFAM" id="SSF53613">
    <property type="entry name" value="Ribokinase-like"/>
    <property type="match status" value="1"/>
</dbReference>
<dbReference type="GO" id="GO:0016301">
    <property type="term" value="F:kinase activity"/>
    <property type="evidence" value="ECO:0007669"/>
    <property type="project" value="UniProtKB-KW"/>
</dbReference>
<dbReference type="InterPro" id="IPR002139">
    <property type="entry name" value="Ribo/fructo_kinase"/>
</dbReference>
<evidence type="ECO:0000256" key="1">
    <source>
        <dbReference type="ARBA" id="ARBA00010688"/>
    </source>
</evidence>
<evidence type="ECO:0000313" key="7">
    <source>
        <dbReference type="Proteomes" id="UP001597183"/>
    </source>
</evidence>
<dbReference type="InterPro" id="IPR002173">
    <property type="entry name" value="Carboh/pur_kinase_PfkB_CS"/>
</dbReference>
<dbReference type="PROSITE" id="PS00584">
    <property type="entry name" value="PFKB_KINASES_2"/>
    <property type="match status" value="1"/>
</dbReference>
<comment type="caution">
    <text evidence="6">The sequence shown here is derived from an EMBL/GenBank/DDBJ whole genome shotgun (WGS) entry which is preliminary data.</text>
</comment>
<dbReference type="Gene3D" id="3.40.1190.20">
    <property type="match status" value="1"/>
</dbReference>